<reference evidence="2" key="1">
    <citation type="submission" date="2016-11" db="UniProtKB">
        <authorList>
            <consortium name="WormBaseParasite"/>
        </authorList>
    </citation>
    <scope>IDENTIFICATION</scope>
    <source>
        <strain evidence="2">KR3021</strain>
    </source>
</reference>
<protein>
    <submittedName>
        <fullName evidence="2">Complex III subunit 9</fullName>
    </submittedName>
</protein>
<evidence type="ECO:0000313" key="2">
    <source>
        <dbReference type="WBParaSite" id="RSKR_0000706400.1"/>
    </source>
</evidence>
<evidence type="ECO:0000313" key="1">
    <source>
        <dbReference type="Proteomes" id="UP000095286"/>
    </source>
</evidence>
<dbReference type="WBParaSite" id="RSKR_0000706400.1">
    <property type="protein sequence ID" value="RSKR_0000706400.1"/>
    <property type="gene ID" value="RSKR_0000706400"/>
</dbReference>
<proteinExistence type="predicted"/>
<name>A0AC35U338_9BILA</name>
<organism evidence="1 2">
    <name type="scientific">Rhabditophanes sp. KR3021</name>
    <dbReference type="NCBI Taxonomy" id="114890"/>
    <lineage>
        <taxon>Eukaryota</taxon>
        <taxon>Metazoa</taxon>
        <taxon>Ecdysozoa</taxon>
        <taxon>Nematoda</taxon>
        <taxon>Chromadorea</taxon>
        <taxon>Rhabditida</taxon>
        <taxon>Tylenchina</taxon>
        <taxon>Panagrolaimomorpha</taxon>
        <taxon>Strongyloidoidea</taxon>
        <taxon>Alloionematidae</taxon>
        <taxon>Rhabditophanes</taxon>
    </lineage>
</organism>
<accession>A0AC35U338</accession>
<sequence length="67" mass="7435">MSVGALFYKGVSRKFSTLLLGVAAGAFVFDFSFNKMTDLYWNSNNKGKLWRDIEPKIRAAALAEAAE</sequence>
<dbReference type="Proteomes" id="UP000095286">
    <property type="component" value="Unplaced"/>
</dbReference>